<dbReference type="OrthoDB" id="156254at2"/>
<dbReference type="InterPro" id="IPR014044">
    <property type="entry name" value="CAP_dom"/>
</dbReference>
<dbReference type="Pfam" id="PF00801">
    <property type="entry name" value="PKD"/>
    <property type="match status" value="1"/>
</dbReference>
<dbReference type="Pfam" id="PF00188">
    <property type="entry name" value="CAP"/>
    <property type="match status" value="1"/>
</dbReference>
<dbReference type="Proteomes" id="UP000215027">
    <property type="component" value="Chromosome I"/>
</dbReference>
<gene>
    <name evidence="3" type="ORF">CFX0092_A0064</name>
</gene>
<dbReference type="SMART" id="SM00089">
    <property type="entry name" value="PKD"/>
    <property type="match status" value="3"/>
</dbReference>
<dbReference type="PANTHER" id="PTHR31157">
    <property type="entry name" value="SCP DOMAIN-CONTAINING PROTEIN"/>
    <property type="match status" value="1"/>
</dbReference>
<dbReference type="InterPro" id="IPR035986">
    <property type="entry name" value="PKD_dom_sf"/>
</dbReference>
<dbReference type="AlphaFoldDB" id="A0A160T0J7"/>
<dbReference type="PANTHER" id="PTHR31157:SF1">
    <property type="entry name" value="SCP DOMAIN-CONTAINING PROTEIN"/>
    <property type="match status" value="1"/>
</dbReference>
<dbReference type="EMBL" id="LN890655">
    <property type="protein sequence ID" value="CUS01945.2"/>
    <property type="molecule type" value="Genomic_DNA"/>
</dbReference>
<dbReference type="Gene3D" id="3.40.33.10">
    <property type="entry name" value="CAP"/>
    <property type="match status" value="1"/>
</dbReference>
<feature type="region of interest" description="Disordered" evidence="1">
    <location>
        <begin position="716"/>
        <end position="764"/>
    </location>
</feature>
<organism evidence="3 4">
    <name type="scientific">Candidatus Promineifilum breve</name>
    <dbReference type="NCBI Taxonomy" id="1806508"/>
    <lineage>
        <taxon>Bacteria</taxon>
        <taxon>Bacillati</taxon>
        <taxon>Chloroflexota</taxon>
        <taxon>Ardenticatenia</taxon>
        <taxon>Candidatus Promineifilales</taxon>
        <taxon>Candidatus Promineifilaceae</taxon>
        <taxon>Candidatus Promineifilum</taxon>
    </lineage>
</organism>
<evidence type="ECO:0000313" key="4">
    <source>
        <dbReference type="Proteomes" id="UP000215027"/>
    </source>
</evidence>
<dbReference type="SUPFAM" id="SSF49299">
    <property type="entry name" value="PKD domain"/>
    <property type="match status" value="3"/>
</dbReference>
<feature type="compositionally biased region" description="Low complexity" evidence="1">
    <location>
        <begin position="716"/>
        <end position="732"/>
    </location>
</feature>
<dbReference type="PROSITE" id="PS50093">
    <property type="entry name" value="PKD"/>
    <property type="match status" value="3"/>
</dbReference>
<dbReference type="Gene3D" id="2.60.40.10">
    <property type="entry name" value="Immunoglobulins"/>
    <property type="match status" value="2"/>
</dbReference>
<feature type="domain" description="PKD" evidence="2">
    <location>
        <begin position="243"/>
        <end position="321"/>
    </location>
</feature>
<protein>
    <recommendedName>
        <fullName evidence="2">PKD domain-containing protein</fullName>
    </recommendedName>
</protein>
<evidence type="ECO:0000313" key="3">
    <source>
        <dbReference type="EMBL" id="CUS01945.2"/>
    </source>
</evidence>
<dbReference type="SUPFAM" id="SSF55797">
    <property type="entry name" value="PR-1-like"/>
    <property type="match status" value="1"/>
</dbReference>
<dbReference type="InterPro" id="IPR000601">
    <property type="entry name" value="PKD_dom"/>
</dbReference>
<feature type="compositionally biased region" description="Pro residues" evidence="1">
    <location>
        <begin position="754"/>
        <end position="764"/>
    </location>
</feature>
<keyword evidence="4" id="KW-1185">Reference proteome</keyword>
<dbReference type="CDD" id="cd05379">
    <property type="entry name" value="CAP_bacterial"/>
    <property type="match status" value="1"/>
</dbReference>
<dbReference type="CDD" id="cd00146">
    <property type="entry name" value="PKD"/>
    <property type="match status" value="3"/>
</dbReference>
<feature type="domain" description="PKD" evidence="2">
    <location>
        <begin position="190"/>
        <end position="239"/>
    </location>
</feature>
<dbReference type="RefSeq" id="WP_095041615.1">
    <property type="nucleotide sequence ID" value="NZ_LN890655.1"/>
</dbReference>
<sequence length="764" mass="81043">MISRARLLPIGVLALLLGAALLFWRPTSSAVLYSGYARADSGPLALEVIVDPPVGLPGDTLRLSVRVTNNGPLPLTPSVVLQLPRGLAADMYGLPSGATFNIQEQQIDWLPVVSPGVAVEFAIDLVVETADVLAPEQAATAILRHQGDERQAAAPLWLGIPPLVSDVLAQQRVAVGQPIQLQADVAGPGPIATVWDLGDGRRLDLAAPEVVFPTAGRHTIALEASNPGGRVVRRFELTVLPDPVADFRPDDDSPAIGQPVTFLNAGGGQPPLNVFWDFGDGATLLGEQQPTHTYRQGGVYRVRLTIENDFGRSEAVWDVTVGEAPIADMVVAERAAVGQPLTGQAFGDATTNRYTWDMGDGRTYEGATVSHYYRRPGDYYVSLTADNGYGQTQVGRWVRVDPGITTIFMPLAAHAAAETVAAWSADTQGAVTLDPAVGALSEVFVLDPIPFPPQMTGAEQLLAYINAARARFELPPLPYNFELSAAAQAHALDKSRFPDNPHTGSDGTTGAERLLRNGYRGGYAGEATAWGFTDPRLAVEFWVNSDSHRPLILNRATTDIGVGYVVDFASANVWHWTAEFGLSYGAPARAVLRSLLPDGGYAALDTEVINFNWMWPLPLAAGERFVVYLVDGIELEPVGDIAQPVYGSRYVLSADTLAATRLLSAGEATAATYEWLVRLEDGLGGILAESERRPIAIAPDPAAIQPTVAPTAAIVTATSPAPTPTATTTPQPTDEPPSNEPPPPAVVTATPLPTATPQPTPTAP</sequence>
<accession>A0A160T0J7</accession>
<evidence type="ECO:0000259" key="2">
    <source>
        <dbReference type="PROSITE" id="PS50093"/>
    </source>
</evidence>
<dbReference type="InterPro" id="IPR022409">
    <property type="entry name" value="PKD/Chitinase_dom"/>
</dbReference>
<dbReference type="InterPro" id="IPR035940">
    <property type="entry name" value="CAP_sf"/>
</dbReference>
<feature type="domain" description="PKD" evidence="2">
    <location>
        <begin position="354"/>
        <end position="392"/>
    </location>
</feature>
<dbReference type="KEGG" id="pbf:CFX0092_A0064"/>
<name>A0A160T0J7_9CHLR</name>
<dbReference type="Pfam" id="PF18911">
    <property type="entry name" value="PKD_4"/>
    <property type="match status" value="2"/>
</dbReference>
<feature type="compositionally biased region" description="Pro residues" evidence="1">
    <location>
        <begin position="733"/>
        <end position="745"/>
    </location>
</feature>
<dbReference type="InterPro" id="IPR013783">
    <property type="entry name" value="Ig-like_fold"/>
</dbReference>
<reference evidence="3" key="1">
    <citation type="submission" date="2016-01" db="EMBL/GenBank/DDBJ databases">
        <authorList>
            <person name="Mcilroy J.S."/>
            <person name="Karst M S."/>
            <person name="Albertsen M."/>
        </authorList>
    </citation>
    <scope>NUCLEOTIDE SEQUENCE</scope>
    <source>
        <strain evidence="3">Cfx-K</strain>
    </source>
</reference>
<evidence type="ECO:0000256" key="1">
    <source>
        <dbReference type="SAM" id="MobiDB-lite"/>
    </source>
</evidence>
<proteinExistence type="predicted"/>